<dbReference type="AlphaFoldDB" id="A0A258HFR8"/>
<proteinExistence type="predicted"/>
<dbReference type="Gene3D" id="1.10.260.40">
    <property type="entry name" value="lambda repressor-like DNA-binding domains"/>
    <property type="match status" value="1"/>
</dbReference>
<dbReference type="GO" id="GO:0003677">
    <property type="term" value="F:DNA binding"/>
    <property type="evidence" value="ECO:0007669"/>
    <property type="project" value="InterPro"/>
</dbReference>
<name>A0A258HFR8_9CAUL</name>
<protein>
    <submittedName>
        <fullName evidence="2">Transcriptional regulator</fullName>
    </submittedName>
</protein>
<organism evidence="2 3">
    <name type="scientific">Brevundimonas subvibrioides</name>
    <dbReference type="NCBI Taxonomy" id="74313"/>
    <lineage>
        <taxon>Bacteria</taxon>
        <taxon>Pseudomonadati</taxon>
        <taxon>Pseudomonadota</taxon>
        <taxon>Alphaproteobacteria</taxon>
        <taxon>Caulobacterales</taxon>
        <taxon>Caulobacteraceae</taxon>
        <taxon>Brevundimonas</taxon>
    </lineage>
</organism>
<feature type="domain" description="HTH cro/C1-type" evidence="1">
    <location>
        <begin position="7"/>
        <end position="62"/>
    </location>
</feature>
<dbReference type="SUPFAM" id="SSF47413">
    <property type="entry name" value="lambda repressor-like DNA-binding domains"/>
    <property type="match status" value="1"/>
</dbReference>
<dbReference type="EMBL" id="NCEQ01000015">
    <property type="protein sequence ID" value="OYX55203.1"/>
    <property type="molecule type" value="Genomic_DNA"/>
</dbReference>
<accession>A0A258HFR8</accession>
<sequence length="78" mass="8391">MAIIVQLDQMLVERRMSLTELSDRVGVTIANLSILKTGKARAIRFSTLDALCRELGCQPGQLLANTPGPQPPAEGGEE</sequence>
<dbReference type="SMART" id="SM00530">
    <property type="entry name" value="HTH_XRE"/>
    <property type="match status" value="1"/>
</dbReference>
<dbReference type="Proteomes" id="UP000216147">
    <property type="component" value="Unassembled WGS sequence"/>
</dbReference>
<dbReference type="InterPro" id="IPR001387">
    <property type="entry name" value="Cro/C1-type_HTH"/>
</dbReference>
<evidence type="ECO:0000313" key="2">
    <source>
        <dbReference type="EMBL" id="OYX55203.1"/>
    </source>
</evidence>
<dbReference type="PANTHER" id="PTHR37301:SF1">
    <property type="entry name" value="DNA-BINDING PROTEIN"/>
    <property type="match status" value="1"/>
</dbReference>
<dbReference type="Pfam" id="PF13443">
    <property type="entry name" value="HTH_26"/>
    <property type="match status" value="1"/>
</dbReference>
<dbReference type="InterPro" id="IPR010982">
    <property type="entry name" value="Lambda_DNA-bd_dom_sf"/>
</dbReference>
<reference evidence="2 3" key="1">
    <citation type="submission" date="2017-03" db="EMBL/GenBank/DDBJ databases">
        <title>Lifting the veil on microbial sulfur biogeochemistry in mining wastewaters.</title>
        <authorList>
            <person name="Kantor R.S."/>
            <person name="Colenbrander Nelson T."/>
            <person name="Marshall S."/>
            <person name="Bennett D."/>
            <person name="Apte S."/>
            <person name="Camacho D."/>
            <person name="Thomas B.C."/>
            <person name="Warren L.A."/>
            <person name="Banfield J.F."/>
        </authorList>
    </citation>
    <scope>NUCLEOTIDE SEQUENCE [LARGE SCALE GENOMIC DNA]</scope>
    <source>
        <strain evidence="2">32-68-21</strain>
    </source>
</reference>
<evidence type="ECO:0000259" key="1">
    <source>
        <dbReference type="PROSITE" id="PS50943"/>
    </source>
</evidence>
<dbReference type="PANTHER" id="PTHR37301">
    <property type="entry name" value="DNA-BINDING PROTEIN-RELATED"/>
    <property type="match status" value="1"/>
</dbReference>
<gene>
    <name evidence="2" type="ORF">B7Y86_14050</name>
</gene>
<evidence type="ECO:0000313" key="3">
    <source>
        <dbReference type="Proteomes" id="UP000216147"/>
    </source>
</evidence>
<dbReference type="PROSITE" id="PS50943">
    <property type="entry name" value="HTH_CROC1"/>
    <property type="match status" value="1"/>
</dbReference>
<comment type="caution">
    <text evidence="2">The sequence shown here is derived from an EMBL/GenBank/DDBJ whole genome shotgun (WGS) entry which is preliminary data.</text>
</comment>